<dbReference type="Pfam" id="PF00069">
    <property type="entry name" value="Pkinase"/>
    <property type="match status" value="1"/>
</dbReference>
<dbReference type="EMBL" id="VDLU01000001">
    <property type="protein sequence ID" value="TNJ29778.1"/>
    <property type="molecule type" value="Genomic_DNA"/>
</dbReference>
<dbReference type="OrthoDB" id="10252328at2759"/>
<accession>A0A4Z1T295</accession>
<gene>
    <name evidence="4" type="ORF">GMRT_11474</name>
</gene>
<feature type="repeat" description="ANK" evidence="1">
    <location>
        <begin position="604"/>
        <end position="626"/>
    </location>
</feature>
<dbReference type="VEuPathDB" id="GiardiaDB:GMRT_11474"/>
<dbReference type="GO" id="GO:0005524">
    <property type="term" value="F:ATP binding"/>
    <property type="evidence" value="ECO:0007669"/>
    <property type="project" value="InterPro"/>
</dbReference>
<evidence type="ECO:0000313" key="4">
    <source>
        <dbReference type="EMBL" id="TNJ29778.1"/>
    </source>
</evidence>
<dbReference type="Gene3D" id="3.30.200.20">
    <property type="entry name" value="Phosphorylase Kinase, domain 1"/>
    <property type="match status" value="1"/>
</dbReference>
<keyword evidence="5" id="KW-1185">Reference proteome</keyword>
<keyword evidence="4" id="KW-0808">Transferase</keyword>
<dbReference type="PROSITE" id="PS50297">
    <property type="entry name" value="ANK_REP_REGION"/>
    <property type="match status" value="1"/>
</dbReference>
<dbReference type="InterPro" id="IPR002110">
    <property type="entry name" value="Ankyrin_rpt"/>
</dbReference>
<reference evidence="4 5" key="1">
    <citation type="submission" date="2019-05" db="EMBL/GenBank/DDBJ databases">
        <title>The compact genome of Giardia muris reveals important steps in the evolution of intestinal protozoan parasites.</title>
        <authorList>
            <person name="Xu F."/>
            <person name="Jimenez-Gonzalez A."/>
            <person name="Einarsson E."/>
            <person name="Astvaldsson A."/>
            <person name="Peirasmaki D."/>
            <person name="Eckmann L."/>
            <person name="Andersson J.O."/>
            <person name="Svard S.G."/>
            <person name="Jerlstrom-Hultqvist J."/>
        </authorList>
    </citation>
    <scope>NUCLEOTIDE SEQUENCE [LARGE SCALE GENOMIC DNA]</scope>
    <source>
        <strain evidence="4 5">Roberts-Thomson</strain>
    </source>
</reference>
<name>A0A4Z1T295_GIAMU</name>
<dbReference type="InterPro" id="IPR011009">
    <property type="entry name" value="Kinase-like_dom_sf"/>
</dbReference>
<feature type="domain" description="Protein kinase" evidence="3">
    <location>
        <begin position="8"/>
        <end position="343"/>
    </location>
</feature>
<dbReference type="Gene3D" id="1.10.510.10">
    <property type="entry name" value="Transferase(Phosphotransferase) domain 1"/>
    <property type="match status" value="1"/>
</dbReference>
<dbReference type="Pfam" id="PF00023">
    <property type="entry name" value="Ank"/>
    <property type="match status" value="2"/>
</dbReference>
<evidence type="ECO:0000313" key="5">
    <source>
        <dbReference type="Proteomes" id="UP000315496"/>
    </source>
</evidence>
<dbReference type="PANTHER" id="PTHR24120:SF4">
    <property type="entry name" value="GH07239P"/>
    <property type="match status" value="1"/>
</dbReference>
<keyword evidence="1" id="KW-0040">ANK repeat</keyword>
<dbReference type="Gene3D" id="1.25.40.20">
    <property type="entry name" value="Ankyrin repeat-containing domain"/>
    <property type="match status" value="6"/>
</dbReference>
<protein>
    <submittedName>
        <fullName evidence="4">Kinase, NEK</fullName>
    </submittedName>
</protein>
<dbReference type="Proteomes" id="UP000315496">
    <property type="component" value="Chromosome 1"/>
</dbReference>
<dbReference type="Pfam" id="PF12796">
    <property type="entry name" value="Ank_2"/>
    <property type="match status" value="6"/>
</dbReference>
<organism evidence="4 5">
    <name type="scientific">Giardia muris</name>
    <dbReference type="NCBI Taxonomy" id="5742"/>
    <lineage>
        <taxon>Eukaryota</taxon>
        <taxon>Metamonada</taxon>
        <taxon>Diplomonadida</taxon>
        <taxon>Hexamitidae</taxon>
        <taxon>Giardiinae</taxon>
        <taxon>Giardia</taxon>
    </lineage>
</organism>
<dbReference type="SUPFAM" id="SSF56112">
    <property type="entry name" value="Protein kinase-like (PK-like)"/>
    <property type="match status" value="1"/>
</dbReference>
<dbReference type="SMART" id="SM00220">
    <property type="entry name" value="S_TKc"/>
    <property type="match status" value="1"/>
</dbReference>
<proteinExistence type="predicted"/>
<dbReference type="SUPFAM" id="SSF48403">
    <property type="entry name" value="Ankyrin repeat"/>
    <property type="match status" value="3"/>
</dbReference>
<keyword evidence="4" id="KW-0418">Kinase</keyword>
<evidence type="ECO:0000259" key="3">
    <source>
        <dbReference type="PROSITE" id="PS50011"/>
    </source>
</evidence>
<dbReference type="PROSITE" id="PS50088">
    <property type="entry name" value="ANK_REPEAT"/>
    <property type="match status" value="1"/>
</dbReference>
<sequence length="1431" mass="156236">MPILTERYELLDQLGAGPHGTVFLARCLQDDETCVVKVFSAVGLPEHGLNELETIAQNLRDRPCPGFLNVREVCSDEDPKTLAIALEFISAGSLATELQRRKLTRQRYTEENAWYLITQLILSLKAFYAAGFEAHGNLRLSNVMQVEGGKLKLTDGGCEALALTTNDFPEMPAEIAFQPDDRFKKSGDIWCVGFLAYGLCCNMNSALAGPSYDILASITNSFRVPVQPAPVITEPTPPPIERPSTSGVPRSTAAKMSAKRRPQQSARPLSSGKDADVTLSPGNDATLSAPPNKFGNPFVGSLSVDQIGLVSTTIGLEMGDFIRQTMQAEARATIDTLLQHPKISDMKARIETGTVAPPCSRCASRIEKHQKPIADEDGNTPLHHAALKQNAAEIKRQLEYVGLANKRGDTALLICVRNHYTEGVRILASREARKLSAENRSPLYYSLISGDLEIAALLDEFERPTDQTPFIDHGTTNLMRAVYERNIMGIWHWSSTQAQMCDEVGRTALIIAAGDGYFEAVRILAPKEAGMRIINGDQAGKLAIDVALDAGHVGIARFLTSFEGLKKQGPNFNGQTDLMQAAIRNDRLAVFCFLDELKKTEPDKGMTALMLAAQAGSLEVIPYLLEGEVRMLSQEGKTALIYAAEANQYSVVAALAPYEHSRDLNKYSALNCAIGLGFSDIADLLSAYEGVQCEVGVKFRSPRSRIVETPTALMRAAEQGQEKAVFCNMHQLGWQTVDGLTALMCACQARSRRCVELLLAEKDLQASDGKTAWLVAFDIGFQEVLDLIQPASRADSEGNTALHHAAMADDVANVRQHMRLAKKQNSMGLTALMIVAQTSSPTSKIDTALIDVEACIRSEKNQYAAKFALLAGNSTLAARLVKREHTLLAADGFTELMIAASLGKIEDVLTHLSQVRQQTTEGYTALMLAARAGHRDVCCLLSQETGIRDHEGKYAANHAIDGDNYDIACALAARELVVCERMYHLAPLLSALEEFPDTVDANTRLSFLKAMQYDDFRSSRDVKDLAEDDRTGDDNTISCLRRAAQSLTDRPLLTLQELSADLLRDAAGETALHASVRANNLPDVRKYLYRCGELSNEGYCAAELALDLGRRAIAIVLVPRERTVLLKQGFTELMLAAFFGDEAEVLRIIKNSRSQLGKISAHGHTAFMLAANQGHYDVVEHLEVERNLKDASGRPVHVIHTLDDGHFKVLSTRYSNNLEGLHAAVQDKNIDGVRVLIRYAGTRCNGWPALARAADVGFLEAVELLMTKEARMTVDSPFKCVSATLRGLCAIHIAALRNHPDIVRILIPLEGGSTERAIGFTALHIASYMGHAACVRELLETEAKQFEHSGSATALWYAAYCGHLECVQLLAPFEANLRRREGNTVGAYACAYACSIGNGERKDEVITAIRSAMTILPDDLGLPTASVKNLE</sequence>
<dbReference type="GO" id="GO:0004672">
    <property type="term" value="F:protein kinase activity"/>
    <property type="evidence" value="ECO:0007669"/>
    <property type="project" value="InterPro"/>
</dbReference>
<evidence type="ECO:0000256" key="2">
    <source>
        <dbReference type="SAM" id="MobiDB-lite"/>
    </source>
</evidence>
<evidence type="ECO:0000256" key="1">
    <source>
        <dbReference type="PROSITE-ProRule" id="PRU00023"/>
    </source>
</evidence>
<feature type="region of interest" description="Disordered" evidence="2">
    <location>
        <begin position="228"/>
        <end position="291"/>
    </location>
</feature>
<comment type="caution">
    <text evidence="4">The sequence shown here is derived from an EMBL/GenBank/DDBJ whole genome shotgun (WGS) entry which is preliminary data.</text>
</comment>
<dbReference type="InterPro" id="IPR000719">
    <property type="entry name" value="Prot_kinase_dom"/>
</dbReference>
<dbReference type="PANTHER" id="PTHR24120">
    <property type="entry name" value="GH07239P"/>
    <property type="match status" value="1"/>
</dbReference>
<dbReference type="SMART" id="SM00248">
    <property type="entry name" value="ANK"/>
    <property type="match status" value="20"/>
</dbReference>
<dbReference type="InterPro" id="IPR036770">
    <property type="entry name" value="Ankyrin_rpt-contain_sf"/>
</dbReference>
<dbReference type="PROSITE" id="PS50011">
    <property type="entry name" value="PROTEIN_KINASE_DOM"/>
    <property type="match status" value="1"/>
</dbReference>